<evidence type="ECO:0008006" key="3">
    <source>
        <dbReference type="Google" id="ProtNLM"/>
    </source>
</evidence>
<protein>
    <recommendedName>
        <fullName evidence="3">Nucleotidyltransferase domain-containing protein</fullName>
    </recommendedName>
</protein>
<gene>
    <name evidence="1" type="ORF">Cch02nite_32890</name>
</gene>
<dbReference type="EMBL" id="BONG01000018">
    <property type="protein sequence ID" value="GIF89845.1"/>
    <property type="molecule type" value="Genomic_DNA"/>
</dbReference>
<dbReference type="RefSeq" id="WP_191838990.1">
    <property type="nucleotide sequence ID" value="NZ_BAAALB010000008.1"/>
</dbReference>
<sequence length="291" mass="32539">MTLASIAELVAASRPHVFTLLERATEKITASPHVTHVYVRGSLAAGRADRMSDLDFVAGVADEWFEDFHEALDTFMTTEFNAILPGWRDTIVNKMGGIGYVYLVENDGKLYQLDFYLVPASRAEDVPARTTRARLLHARDYVPACDAALRVEIAKYVALTAERPRSSVELMVELLVLLQMVYKRVRRGQHFSAYGEWVMARETVRDLVRSSLVPTSPNWGWYRLEEELSATPIGRACGRSLHDLLLLQPPTNGTELDSLVERCLHIAEMAAPATVAQLADAIASYRAYLDL</sequence>
<organism evidence="1 2">
    <name type="scientific">Catellatospora chokoriensis</name>
    <dbReference type="NCBI Taxonomy" id="310353"/>
    <lineage>
        <taxon>Bacteria</taxon>
        <taxon>Bacillati</taxon>
        <taxon>Actinomycetota</taxon>
        <taxon>Actinomycetes</taxon>
        <taxon>Micromonosporales</taxon>
        <taxon>Micromonosporaceae</taxon>
        <taxon>Catellatospora</taxon>
    </lineage>
</organism>
<evidence type="ECO:0000313" key="2">
    <source>
        <dbReference type="Proteomes" id="UP000619293"/>
    </source>
</evidence>
<reference evidence="1 2" key="1">
    <citation type="submission" date="2021-01" db="EMBL/GenBank/DDBJ databases">
        <title>Whole genome shotgun sequence of Catellatospora chokoriensis NBRC 107358.</title>
        <authorList>
            <person name="Komaki H."/>
            <person name="Tamura T."/>
        </authorList>
    </citation>
    <scope>NUCLEOTIDE SEQUENCE [LARGE SCALE GENOMIC DNA]</scope>
    <source>
        <strain evidence="1 2">NBRC 107358</strain>
    </source>
</reference>
<name>A0A8J3NRD7_9ACTN</name>
<evidence type="ECO:0000313" key="1">
    <source>
        <dbReference type="EMBL" id="GIF89845.1"/>
    </source>
</evidence>
<dbReference type="Proteomes" id="UP000619293">
    <property type="component" value="Unassembled WGS sequence"/>
</dbReference>
<comment type="caution">
    <text evidence="1">The sequence shown here is derived from an EMBL/GenBank/DDBJ whole genome shotgun (WGS) entry which is preliminary data.</text>
</comment>
<proteinExistence type="predicted"/>
<dbReference type="Gene3D" id="3.30.460.10">
    <property type="entry name" value="Beta Polymerase, domain 2"/>
    <property type="match status" value="1"/>
</dbReference>
<dbReference type="SUPFAM" id="SSF81301">
    <property type="entry name" value="Nucleotidyltransferase"/>
    <property type="match status" value="1"/>
</dbReference>
<keyword evidence="2" id="KW-1185">Reference proteome</keyword>
<dbReference type="AlphaFoldDB" id="A0A8J3NRD7"/>
<dbReference type="InterPro" id="IPR043519">
    <property type="entry name" value="NT_sf"/>
</dbReference>
<accession>A0A8J3NRD7</accession>